<dbReference type="GO" id="GO:0000287">
    <property type="term" value="F:magnesium ion binding"/>
    <property type="evidence" value="ECO:0007669"/>
    <property type="project" value="TreeGrafter"/>
</dbReference>
<keyword evidence="3 8" id="KW-0813">Transport</keyword>
<proteinExistence type="inferred from homology"/>
<comment type="function">
    <text evidence="8">Mediates influx of magnesium ions.</text>
</comment>
<evidence type="ECO:0000256" key="1">
    <source>
        <dbReference type="ARBA" id="ARBA00004651"/>
    </source>
</evidence>
<evidence type="ECO:0000313" key="9">
    <source>
        <dbReference type="EMBL" id="KSV18613.1"/>
    </source>
</evidence>
<feature type="transmembrane region" description="Helical" evidence="8">
    <location>
        <begin position="297"/>
        <end position="316"/>
    </location>
</feature>
<evidence type="ECO:0000256" key="7">
    <source>
        <dbReference type="ARBA" id="ARBA00023136"/>
    </source>
</evidence>
<evidence type="ECO:0000256" key="5">
    <source>
        <dbReference type="ARBA" id="ARBA00022692"/>
    </source>
</evidence>
<keyword evidence="8" id="KW-0460">Magnesium</keyword>
<evidence type="ECO:0000256" key="2">
    <source>
        <dbReference type="ARBA" id="ARBA00009765"/>
    </source>
</evidence>
<dbReference type="SUPFAM" id="SSF144083">
    <property type="entry name" value="Magnesium transport protein CorA, transmembrane region"/>
    <property type="match status" value="1"/>
</dbReference>
<dbReference type="CDD" id="cd12828">
    <property type="entry name" value="TmCorA-like_1"/>
    <property type="match status" value="1"/>
</dbReference>
<accession>A0A0V8M4B0</accession>
<feature type="transmembrane region" description="Helical" evidence="8">
    <location>
        <begin position="328"/>
        <end position="348"/>
    </location>
</feature>
<keyword evidence="7 8" id="KW-0472">Membrane</keyword>
<reference evidence="9 10" key="1">
    <citation type="journal article" date="2015" name="Sci. Rep.">
        <title>A comparative genomics and reductive dehalogenase gene transcription study of two chloroethene-respiring bacteria, Dehalococcoides mccartyi strains MB and 11a.</title>
        <authorList>
            <person name="Low A."/>
            <person name="Shen Z."/>
            <person name="Cheng D."/>
            <person name="Rogers M.J."/>
            <person name="Lee P.K."/>
            <person name="He J."/>
        </authorList>
    </citation>
    <scope>NUCLEOTIDE SEQUENCE [LARGE SCALE GENOMIC DNA]</scope>
    <source>
        <strain evidence="9 10">MB</strain>
    </source>
</reference>
<dbReference type="GO" id="GO:0050897">
    <property type="term" value="F:cobalt ion binding"/>
    <property type="evidence" value="ECO:0007669"/>
    <property type="project" value="TreeGrafter"/>
</dbReference>
<keyword evidence="6 8" id="KW-1133">Transmembrane helix</keyword>
<dbReference type="Proteomes" id="UP000053577">
    <property type="component" value="Unassembled WGS sequence"/>
</dbReference>
<sequence length="354" mass="40582">MTRQSKKYSQKAGMLPGSVVFIGEGKTEPASLSLSSYTPDSYQPLPLKTLADCSTQVKQSGGIVWVKVSGLQDTAMVEELGKCFNLHPLTLEDVVNTEQRPKLEDYGNYLFAVIKALHWDYELKKTRSEHISLILGKNFLISFQEHQSDIFNPIHQRLQSDNGRIRKLGADYLLYSILDIIVDGYFSLIEGFGDYLDEIEEQLLSSPSSQTLKQISEAKKEMLFIRKSIWPVRETVAAIERSETHLIDKSSHIYFRDIYDHLIQQIDTGETYRDMLSNMIDIYLSSLSNRMSEVMKVLTIFASIFIPLTFIVGIYGMNFDIPELRFSWGYPGILLFMLAIALVLVLFFKRKKWL</sequence>
<comment type="similarity">
    <text evidence="2 8">Belongs to the CorA metal ion transporter (MIT) (TC 1.A.35) family.</text>
</comment>
<dbReference type="GO" id="GO:0015095">
    <property type="term" value="F:magnesium ion transmembrane transporter activity"/>
    <property type="evidence" value="ECO:0007669"/>
    <property type="project" value="UniProtKB-UniRule"/>
</dbReference>
<keyword evidence="4 8" id="KW-1003">Cell membrane</keyword>
<dbReference type="OrthoDB" id="9803416at2"/>
<dbReference type="InterPro" id="IPR002523">
    <property type="entry name" value="MgTranspt_CorA/ZnTranspt_ZntB"/>
</dbReference>
<dbReference type="RefSeq" id="WP_058292125.1">
    <property type="nucleotide sequence ID" value="NZ_JGYD01000010.1"/>
</dbReference>
<dbReference type="InterPro" id="IPR045861">
    <property type="entry name" value="CorA_cytoplasmic_dom"/>
</dbReference>
<keyword evidence="8" id="KW-0406">Ion transport</keyword>
<comment type="subcellular location">
    <subcellularLocation>
        <location evidence="1">Cell membrane</location>
        <topology evidence="1">Multi-pass membrane protein</topology>
    </subcellularLocation>
    <subcellularLocation>
        <location evidence="8">Membrane</location>
        <topology evidence="8">Multi-pass membrane protein</topology>
    </subcellularLocation>
</comment>
<dbReference type="InterPro" id="IPR004488">
    <property type="entry name" value="Mg/Co-transport_prot_CorA"/>
</dbReference>
<dbReference type="AlphaFoldDB" id="A0A0V8M4B0"/>
<dbReference type="PANTHER" id="PTHR46494">
    <property type="entry name" value="CORA FAMILY METAL ION TRANSPORTER (EUROFUNG)"/>
    <property type="match status" value="1"/>
</dbReference>
<evidence type="ECO:0000256" key="6">
    <source>
        <dbReference type="ARBA" id="ARBA00022989"/>
    </source>
</evidence>
<dbReference type="PANTHER" id="PTHR46494:SF1">
    <property type="entry name" value="CORA FAMILY METAL ION TRANSPORTER (EUROFUNG)"/>
    <property type="match status" value="1"/>
</dbReference>
<dbReference type="Gene3D" id="1.20.58.340">
    <property type="entry name" value="Magnesium transport protein CorA, transmembrane region"/>
    <property type="match status" value="2"/>
</dbReference>
<evidence type="ECO:0000256" key="3">
    <source>
        <dbReference type="ARBA" id="ARBA00022448"/>
    </source>
</evidence>
<dbReference type="GO" id="GO:0005886">
    <property type="term" value="C:plasma membrane"/>
    <property type="evidence" value="ECO:0007669"/>
    <property type="project" value="UniProtKB-SubCell"/>
</dbReference>
<dbReference type="NCBIfam" id="TIGR00383">
    <property type="entry name" value="corA"/>
    <property type="match status" value="1"/>
</dbReference>
<keyword evidence="5 8" id="KW-0812">Transmembrane</keyword>
<dbReference type="InterPro" id="IPR045863">
    <property type="entry name" value="CorA_TM1_TM2"/>
</dbReference>
<name>A0A0V8M4B0_9CHLR</name>
<dbReference type="Pfam" id="PF01544">
    <property type="entry name" value="CorA"/>
    <property type="match status" value="1"/>
</dbReference>
<comment type="caution">
    <text evidence="9">The sequence shown here is derived from an EMBL/GenBank/DDBJ whole genome shotgun (WGS) entry which is preliminary data.</text>
</comment>
<dbReference type="PATRIC" id="fig|61435.5.peg.238"/>
<dbReference type="EMBL" id="JGYD01000010">
    <property type="protein sequence ID" value="KSV18613.1"/>
    <property type="molecule type" value="Genomic_DNA"/>
</dbReference>
<organism evidence="9 10">
    <name type="scientific">Dehalococcoides mccartyi</name>
    <dbReference type="NCBI Taxonomy" id="61435"/>
    <lineage>
        <taxon>Bacteria</taxon>
        <taxon>Bacillati</taxon>
        <taxon>Chloroflexota</taxon>
        <taxon>Dehalococcoidia</taxon>
        <taxon>Dehalococcoidales</taxon>
        <taxon>Dehalococcoidaceae</taxon>
        <taxon>Dehalococcoides</taxon>
    </lineage>
</organism>
<evidence type="ECO:0000313" key="10">
    <source>
        <dbReference type="Proteomes" id="UP000053577"/>
    </source>
</evidence>
<dbReference type="GO" id="GO:0015087">
    <property type="term" value="F:cobalt ion transmembrane transporter activity"/>
    <property type="evidence" value="ECO:0007669"/>
    <property type="project" value="UniProtKB-UniRule"/>
</dbReference>
<protein>
    <recommendedName>
        <fullName evidence="8">Magnesium transport protein CorA</fullName>
    </recommendedName>
</protein>
<dbReference type="Gene3D" id="3.30.460.20">
    <property type="entry name" value="CorA soluble domain-like"/>
    <property type="match status" value="1"/>
</dbReference>
<gene>
    <name evidence="8" type="primary">corA</name>
    <name evidence="9" type="ORF">DA01_01165</name>
</gene>
<evidence type="ECO:0000256" key="4">
    <source>
        <dbReference type="ARBA" id="ARBA00022475"/>
    </source>
</evidence>
<dbReference type="FunFam" id="1.20.58.340:FF:000012">
    <property type="entry name" value="Magnesium transport protein CorA"/>
    <property type="match status" value="1"/>
</dbReference>
<dbReference type="SUPFAM" id="SSF143865">
    <property type="entry name" value="CorA soluble domain-like"/>
    <property type="match status" value="1"/>
</dbReference>
<evidence type="ECO:0000256" key="8">
    <source>
        <dbReference type="RuleBase" id="RU362010"/>
    </source>
</evidence>